<dbReference type="OrthoDB" id="1927223at2759"/>
<dbReference type="PROSITE" id="PS51795">
    <property type="entry name" value="ZF_FLZ"/>
    <property type="match status" value="1"/>
</dbReference>
<evidence type="ECO:0000313" key="6">
    <source>
        <dbReference type="EMBL" id="PKA47079.1"/>
    </source>
</evidence>
<reference evidence="6 7" key="1">
    <citation type="journal article" date="2017" name="Nature">
        <title>The Apostasia genome and the evolution of orchids.</title>
        <authorList>
            <person name="Zhang G.Q."/>
            <person name="Liu K.W."/>
            <person name="Li Z."/>
            <person name="Lohaus R."/>
            <person name="Hsiao Y.Y."/>
            <person name="Niu S.C."/>
            <person name="Wang J.Y."/>
            <person name="Lin Y.C."/>
            <person name="Xu Q."/>
            <person name="Chen L.J."/>
            <person name="Yoshida K."/>
            <person name="Fujiwara S."/>
            <person name="Wang Z.W."/>
            <person name="Zhang Y.Q."/>
            <person name="Mitsuda N."/>
            <person name="Wang M."/>
            <person name="Liu G.H."/>
            <person name="Pecoraro L."/>
            <person name="Huang H.X."/>
            <person name="Xiao X.J."/>
            <person name="Lin M."/>
            <person name="Wu X.Y."/>
            <person name="Wu W.L."/>
            <person name="Chen Y.Y."/>
            <person name="Chang S.B."/>
            <person name="Sakamoto S."/>
            <person name="Ohme-Takagi M."/>
            <person name="Yagi M."/>
            <person name="Zeng S.J."/>
            <person name="Shen C.Y."/>
            <person name="Yeh C.M."/>
            <person name="Luo Y.B."/>
            <person name="Tsai W.C."/>
            <person name="Van de Peer Y."/>
            <person name="Liu Z.J."/>
        </authorList>
    </citation>
    <scope>NUCLEOTIDE SEQUENCE [LARGE SCALE GENOMIC DNA]</scope>
    <source>
        <strain evidence="7">cv. Shenzhen</strain>
        <tissue evidence="6">Stem</tissue>
    </source>
</reference>
<accession>A0A2H9ZUU5</accession>
<dbReference type="AlphaFoldDB" id="A0A2H9ZUU5"/>
<gene>
    <name evidence="6" type="ORF">AXF42_Ash011753</name>
</gene>
<proteinExistence type="inferred from homology"/>
<evidence type="ECO:0000259" key="5">
    <source>
        <dbReference type="PROSITE" id="PS51795"/>
    </source>
</evidence>
<feature type="domain" description="FLZ-type" evidence="5">
    <location>
        <begin position="88"/>
        <end position="132"/>
    </location>
</feature>
<dbReference type="InterPro" id="IPR007650">
    <property type="entry name" value="Zf-FLZ_dom"/>
</dbReference>
<keyword evidence="7" id="KW-1185">Reference proteome</keyword>
<feature type="compositionally biased region" description="Basic and acidic residues" evidence="4">
    <location>
        <begin position="11"/>
        <end position="21"/>
    </location>
</feature>
<evidence type="ECO:0000256" key="1">
    <source>
        <dbReference type="ARBA" id="ARBA00009374"/>
    </source>
</evidence>
<evidence type="ECO:0000256" key="4">
    <source>
        <dbReference type="SAM" id="MobiDB-lite"/>
    </source>
</evidence>
<keyword evidence="2" id="KW-0479">Metal-binding</keyword>
<evidence type="ECO:0000256" key="3">
    <source>
        <dbReference type="PROSITE-ProRule" id="PRU01131"/>
    </source>
</evidence>
<dbReference type="PANTHER" id="PTHR47847:SF2">
    <property type="entry name" value="FCS-LIKE ZINC FINGER 17-RELATED"/>
    <property type="match status" value="1"/>
</dbReference>
<dbReference type="GO" id="GO:0046872">
    <property type="term" value="F:metal ion binding"/>
    <property type="evidence" value="ECO:0007669"/>
    <property type="project" value="UniProtKB-KW"/>
</dbReference>
<dbReference type="InterPro" id="IPR044181">
    <property type="entry name" value="FLZ17/18"/>
</dbReference>
<feature type="region of interest" description="Disordered" evidence="4">
    <location>
        <begin position="127"/>
        <end position="167"/>
    </location>
</feature>
<evidence type="ECO:0000313" key="7">
    <source>
        <dbReference type="Proteomes" id="UP000236161"/>
    </source>
</evidence>
<comment type="similarity">
    <text evidence="1">Belongs to the FLZ family.</text>
</comment>
<feature type="zinc finger region" description="FLZ-type" evidence="3">
    <location>
        <begin position="88"/>
        <end position="132"/>
    </location>
</feature>
<protein>
    <recommendedName>
        <fullName evidence="5">FLZ-type domain-containing protein</fullName>
    </recommendedName>
</protein>
<evidence type="ECO:0000256" key="2">
    <source>
        <dbReference type="ARBA" id="ARBA00022723"/>
    </source>
</evidence>
<dbReference type="Pfam" id="PF04570">
    <property type="entry name" value="zf-FLZ"/>
    <property type="match status" value="1"/>
</dbReference>
<dbReference type="EMBL" id="KZ453612">
    <property type="protein sequence ID" value="PKA47079.1"/>
    <property type="molecule type" value="Genomic_DNA"/>
</dbReference>
<dbReference type="Proteomes" id="UP000236161">
    <property type="component" value="Unassembled WGS sequence"/>
</dbReference>
<sequence>MLQREGSIFHLGEEGERDPRKASHNNNNIYGVTVRREAQDESLVGLRILIHHHSRESGAVVIKSSVKPGKIPPPPTSAAGDGGFSAAGFLRSCFLCKKELSLQKEVYMYRGDQGFCSVKCRQKQMVADERRENVASKRSQRFPAASRRNGGSQVKESNPRAKISLAA</sequence>
<dbReference type="STRING" id="1088818.A0A2H9ZUU5"/>
<feature type="region of interest" description="Disordered" evidence="4">
    <location>
        <begin position="1"/>
        <end position="26"/>
    </location>
</feature>
<dbReference type="PANTHER" id="PTHR47847">
    <property type="entry name" value="FCS-LIKE ZINC FINGER 17"/>
    <property type="match status" value="1"/>
</dbReference>
<organism evidence="6 7">
    <name type="scientific">Apostasia shenzhenica</name>
    <dbReference type="NCBI Taxonomy" id="1088818"/>
    <lineage>
        <taxon>Eukaryota</taxon>
        <taxon>Viridiplantae</taxon>
        <taxon>Streptophyta</taxon>
        <taxon>Embryophyta</taxon>
        <taxon>Tracheophyta</taxon>
        <taxon>Spermatophyta</taxon>
        <taxon>Magnoliopsida</taxon>
        <taxon>Liliopsida</taxon>
        <taxon>Asparagales</taxon>
        <taxon>Orchidaceae</taxon>
        <taxon>Apostasioideae</taxon>
        <taxon>Apostasia</taxon>
    </lineage>
</organism>
<name>A0A2H9ZUU5_9ASPA</name>